<accession>A0A2H3JJS1</accession>
<dbReference type="Proteomes" id="UP000218811">
    <property type="component" value="Unassembled WGS sequence"/>
</dbReference>
<feature type="compositionally biased region" description="Low complexity" evidence="1">
    <location>
        <begin position="191"/>
        <end position="201"/>
    </location>
</feature>
<evidence type="ECO:0000313" key="3">
    <source>
        <dbReference type="Proteomes" id="UP000218811"/>
    </source>
</evidence>
<organism evidence="2 3">
    <name type="scientific">Wolfiporia cocos (strain MD-104)</name>
    <name type="common">Brown rot fungus</name>
    <dbReference type="NCBI Taxonomy" id="742152"/>
    <lineage>
        <taxon>Eukaryota</taxon>
        <taxon>Fungi</taxon>
        <taxon>Dikarya</taxon>
        <taxon>Basidiomycota</taxon>
        <taxon>Agaricomycotina</taxon>
        <taxon>Agaricomycetes</taxon>
        <taxon>Polyporales</taxon>
        <taxon>Phaeolaceae</taxon>
        <taxon>Wolfiporia</taxon>
    </lineage>
</organism>
<feature type="compositionally biased region" description="Low complexity" evidence="1">
    <location>
        <begin position="213"/>
        <end position="233"/>
    </location>
</feature>
<sequence>MARVRKLPARPRLPDARHAMTKGQHTLKAIPAMTEAHDRLLRYNSLHAHSRVTMSREHRSRSSQTAGTPNPSPKRLPRRLQGIDPSMLPQWRDRSLTGPAGQSRRRPSSARSTSASIPSFTDTNDQPNALGIIPGTSSFSTTSFDTSHRSHLSLSVAPPSRSFPGSESGSLSPISPLFPNPSCSGSDAGHHVVQSQSSSGSYTDHLPVPAPVSPAMSAGELSISRSNSSTPSSQGHSAYGPYTPPRGGYGHGRHLTPNPVQGHAYQAASPTSASVYSRSPHSPVSTRGSSHTAVSPLPSAHPHYPAPAPQPSNADYVPPASYNAPHMGPFGPRTAGLDMPVHSELRLRPGVPAFYPRTAREISHRQDMPPVLPPRIPSSQPRIPIPENDDTPQWMIDAMEGKADAESVNMQNLEANIHWDVFDSLPQVPDQ</sequence>
<feature type="region of interest" description="Disordered" evidence="1">
    <location>
        <begin position="154"/>
        <end position="320"/>
    </location>
</feature>
<feature type="compositionally biased region" description="Polar residues" evidence="1">
    <location>
        <begin position="163"/>
        <end position="173"/>
    </location>
</feature>
<name>A0A2H3JJS1_WOLCO</name>
<evidence type="ECO:0000313" key="2">
    <source>
        <dbReference type="EMBL" id="PCH36257.1"/>
    </source>
</evidence>
<feature type="compositionally biased region" description="Polar residues" evidence="1">
    <location>
        <begin position="268"/>
        <end position="293"/>
    </location>
</feature>
<feature type="region of interest" description="Disordered" evidence="1">
    <location>
        <begin position="1"/>
        <end position="28"/>
    </location>
</feature>
<feature type="compositionally biased region" description="Low complexity" evidence="1">
    <location>
        <begin position="377"/>
        <end position="386"/>
    </location>
</feature>
<evidence type="ECO:0000256" key="1">
    <source>
        <dbReference type="SAM" id="MobiDB-lite"/>
    </source>
</evidence>
<feature type="region of interest" description="Disordered" evidence="1">
    <location>
        <begin position="51"/>
        <end position="134"/>
    </location>
</feature>
<proteinExistence type="predicted"/>
<gene>
    <name evidence="2" type="ORF">WOLCODRAFT_166789</name>
</gene>
<protein>
    <submittedName>
        <fullName evidence="2">Uncharacterized protein</fullName>
    </submittedName>
</protein>
<feature type="compositionally biased region" description="Low complexity" evidence="1">
    <location>
        <begin position="109"/>
        <end position="119"/>
    </location>
</feature>
<dbReference type="EMBL" id="KB467876">
    <property type="protein sequence ID" value="PCH36257.1"/>
    <property type="molecule type" value="Genomic_DNA"/>
</dbReference>
<feature type="region of interest" description="Disordered" evidence="1">
    <location>
        <begin position="367"/>
        <end position="389"/>
    </location>
</feature>
<dbReference type="AlphaFoldDB" id="A0A2H3JJS1"/>
<keyword evidence="3" id="KW-1185">Reference proteome</keyword>
<reference evidence="2 3" key="1">
    <citation type="journal article" date="2012" name="Science">
        <title>The Paleozoic origin of enzymatic lignin decomposition reconstructed from 31 fungal genomes.</title>
        <authorList>
            <person name="Floudas D."/>
            <person name="Binder M."/>
            <person name="Riley R."/>
            <person name="Barry K."/>
            <person name="Blanchette R.A."/>
            <person name="Henrissat B."/>
            <person name="Martinez A.T."/>
            <person name="Otillar R."/>
            <person name="Spatafora J.W."/>
            <person name="Yadav J.S."/>
            <person name="Aerts A."/>
            <person name="Benoit I."/>
            <person name="Boyd A."/>
            <person name="Carlson A."/>
            <person name="Copeland A."/>
            <person name="Coutinho P.M."/>
            <person name="de Vries R.P."/>
            <person name="Ferreira P."/>
            <person name="Findley K."/>
            <person name="Foster B."/>
            <person name="Gaskell J."/>
            <person name="Glotzer D."/>
            <person name="Gorecki P."/>
            <person name="Heitman J."/>
            <person name="Hesse C."/>
            <person name="Hori C."/>
            <person name="Igarashi K."/>
            <person name="Jurgens J.A."/>
            <person name="Kallen N."/>
            <person name="Kersten P."/>
            <person name="Kohler A."/>
            <person name="Kuees U."/>
            <person name="Kumar T.K.A."/>
            <person name="Kuo A."/>
            <person name="LaButti K."/>
            <person name="Larrondo L.F."/>
            <person name="Lindquist E."/>
            <person name="Ling A."/>
            <person name="Lombard V."/>
            <person name="Lucas S."/>
            <person name="Lundell T."/>
            <person name="Martin R."/>
            <person name="McLaughlin D.J."/>
            <person name="Morgenstern I."/>
            <person name="Morin E."/>
            <person name="Murat C."/>
            <person name="Nagy L.G."/>
            <person name="Nolan M."/>
            <person name="Ohm R.A."/>
            <person name="Patyshakuliyeva A."/>
            <person name="Rokas A."/>
            <person name="Ruiz-Duenas F.J."/>
            <person name="Sabat G."/>
            <person name="Salamov A."/>
            <person name="Samejima M."/>
            <person name="Schmutz J."/>
            <person name="Slot J.C."/>
            <person name="St John F."/>
            <person name="Stenlid J."/>
            <person name="Sun H."/>
            <person name="Sun S."/>
            <person name="Syed K."/>
            <person name="Tsang A."/>
            <person name="Wiebenga A."/>
            <person name="Young D."/>
            <person name="Pisabarro A."/>
            <person name="Eastwood D.C."/>
            <person name="Martin F."/>
            <person name="Cullen D."/>
            <person name="Grigoriev I.V."/>
            <person name="Hibbett D.S."/>
        </authorList>
    </citation>
    <scope>NUCLEOTIDE SEQUENCE [LARGE SCALE GENOMIC DNA]</scope>
    <source>
        <strain evidence="2 3">MD-104</strain>
    </source>
</reference>